<comment type="caution">
    <text evidence="1">The sequence shown here is derived from an EMBL/GenBank/DDBJ whole genome shotgun (WGS) entry which is preliminary data.</text>
</comment>
<gene>
    <name evidence="1" type="ORF">Q4I31_003432</name>
</gene>
<sequence>MTRWNQRMAKMAFRRSKFRRLAWGDGDPYPYTPRATFRYQWDDWPMWEKMWHLAVGVLGIEFAVWAYSDDPRGGDLPKRHPAGPPLMLPTEPAHRHLIYSPGHPARRSSGLCTCCCHC</sequence>
<reference evidence="1 2" key="1">
    <citation type="submission" date="2024-02" db="EMBL/GenBank/DDBJ databases">
        <title>FIRST GENOME SEQUENCES OF Leishmania (Viannia) shawi, Leishmania (Viannia) lindenbergi AND Leishmania (Viannia) utingensis.</title>
        <authorList>
            <person name="Resadore F."/>
            <person name="Custodio M.G.F."/>
            <person name="Boite M.C."/>
            <person name="Cupolillo E."/>
            <person name="Ferreira G.E.M."/>
        </authorList>
    </citation>
    <scope>NUCLEOTIDE SEQUENCE [LARGE SCALE GENOMIC DNA]</scope>
    <source>
        <strain evidence="1 2">MHOM/BR/1966/M15733</strain>
    </source>
</reference>
<dbReference type="AlphaFoldDB" id="A0AAW3ALB8"/>
<protein>
    <submittedName>
        <fullName evidence="1">Uncharacterized protein</fullName>
    </submittedName>
</protein>
<dbReference type="EMBL" id="JBAMZK010000021">
    <property type="protein sequence ID" value="KAL0506503.1"/>
    <property type="molecule type" value="Genomic_DNA"/>
</dbReference>
<evidence type="ECO:0000313" key="1">
    <source>
        <dbReference type="EMBL" id="KAL0506503.1"/>
    </source>
</evidence>
<evidence type="ECO:0000313" key="2">
    <source>
        <dbReference type="Proteomes" id="UP001500131"/>
    </source>
</evidence>
<keyword evidence="2" id="KW-1185">Reference proteome</keyword>
<accession>A0AAW3ALB8</accession>
<organism evidence="1 2">
    <name type="scientific">Leishmania lindenbergi</name>
    <dbReference type="NCBI Taxonomy" id="651832"/>
    <lineage>
        <taxon>Eukaryota</taxon>
        <taxon>Discoba</taxon>
        <taxon>Euglenozoa</taxon>
        <taxon>Kinetoplastea</taxon>
        <taxon>Metakinetoplastina</taxon>
        <taxon>Trypanosomatida</taxon>
        <taxon>Trypanosomatidae</taxon>
        <taxon>Leishmaniinae</taxon>
        <taxon>Leishmania</taxon>
    </lineage>
</organism>
<proteinExistence type="predicted"/>
<dbReference type="Proteomes" id="UP001500131">
    <property type="component" value="Unassembled WGS sequence"/>
</dbReference>
<name>A0AAW3ALB8_9TRYP</name>